<feature type="compositionally biased region" description="Polar residues" evidence="1">
    <location>
        <begin position="43"/>
        <end position="56"/>
    </location>
</feature>
<proteinExistence type="predicted"/>
<feature type="signal peptide" evidence="3">
    <location>
        <begin position="1"/>
        <end position="20"/>
    </location>
</feature>
<dbReference type="Proteomes" id="UP000035680">
    <property type="component" value="Unassembled WGS sequence"/>
</dbReference>
<feature type="chain" id="PRO_5005330358" evidence="3">
    <location>
        <begin position="21"/>
        <end position="171"/>
    </location>
</feature>
<evidence type="ECO:0000256" key="1">
    <source>
        <dbReference type="SAM" id="MobiDB-lite"/>
    </source>
</evidence>
<name>A0A0K0FZL7_STRVS</name>
<reference evidence="4" key="1">
    <citation type="submission" date="2014-07" db="EMBL/GenBank/DDBJ databases">
        <authorList>
            <person name="Martin A.A"/>
            <person name="De Silva N."/>
        </authorList>
    </citation>
    <scope>NUCLEOTIDE SEQUENCE</scope>
</reference>
<keyword evidence="2" id="KW-0812">Transmembrane</keyword>
<keyword evidence="2" id="KW-0472">Membrane</keyword>
<keyword evidence="2" id="KW-1133">Transmembrane helix</keyword>
<feature type="transmembrane region" description="Helical" evidence="2">
    <location>
        <begin position="131"/>
        <end position="155"/>
    </location>
</feature>
<dbReference type="AlphaFoldDB" id="A0A0K0FZL7"/>
<evidence type="ECO:0000256" key="2">
    <source>
        <dbReference type="SAM" id="Phobius"/>
    </source>
</evidence>
<accession>A0A0K0FZL7</accession>
<evidence type="ECO:0000256" key="3">
    <source>
        <dbReference type="SAM" id="SignalP"/>
    </source>
</evidence>
<organism evidence="4 5">
    <name type="scientific">Strongyloides venezuelensis</name>
    <name type="common">Threadworm</name>
    <dbReference type="NCBI Taxonomy" id="75913"/>
    <lineage>
        <taxon>Eukaryota</taxon>
        <taxon>Metazoa</taxon>
        <taxon>Ecdysozoa</taxon>
        <taxon>Nematoda</taxon>
        <taxon>Chromadorea</taxon>
        <taxon>Rhabditida</taxon>
        <taxon>Tylenchina</taxon>
        <taxon>Panagrolaimomorpha</taxon>
        <taxon>Strongyloidoidea</taxon>
        <taxon>Strongyloididae</taxon>
        <taxon>Strongyloides</taxon>
    </lineage>
</organism>
<feature type="region of interest" description="Disordered" evidence="1">
    <location>
        <begin position="43"/>
        <end position="117"/>
    </location>
</feature>
<protein>
    <submittedName>
        <fullName evidence="5">Uncharacterized protein</fullName>
    </submittedName>
</protein>
<keyword evidence="4" id="KW-1185">Reference proteome</keyword>
<keyword evidence="3" id="KW-0732">Signal</keyword>
<evidence type="ECO:0000313" key="4">
    <source>
        <dbReference type="Proteomes" id="UP000035680"/>
    </source>
</evidence>
<sequence length="171" mass="18999">MKGSLLVFLSILVIYHNYFAFCISSQSPQMSYTNLQNDNSSYDGLNDSYYNDNGQNEGDELKKDGNEETSEMPSSSSTTSTSTKSAHTSTTTEEPKTISSKTEHPESSTISGKSTEEYTTYAPCPPCTTNFALGTFFFGNFFGMALMLVMGYIYLSWLRRTSSIPQSARLY</sequence>
<feature type="compositionally biased region" description="Basic and acidic residues" evidence="1">
    <location>
        <begin position="93"/>
        <end position="106"/>
    </location>
</feature>
<feature type="compositionally biased region" description="Low complexity" evidence="1">
    <location>
        <begin position="71"/>
        <end position="92"/>
    </location>
</feature>
<reference evidence="5" key="2">
    <citation type="submission" date="2015-08" db="UniProtKB">
        <authorList>
            <consortium name="WormBaseParasite"/>
        </authorList>
    </citation>
    <scope>IDENTIFICATION</scope>
</reference>
<dbReference type="WBParaSite" id="SVE_1789600.1">
    <property type="protein sequence ID" value="SVE_1789600.1"/>
    <property type="gene ID" value="SVE_1789600"/>
</dbReference>
<evidence type="ECO:0000313" key="5">
    <source>
        <dbReference type="WBParaSite" id="SVE_1789600.1"/>
    </source>
</evidence>